<sequence length="123" mass="14263">MWQVGQPPLLSLCKLLLQGPRYKGEMIKVRDMDRENYEFMMRLLNTPEFANSVVREELMTANAMRVLWVCHGHFVRNDGGEEEIKPERNEEKMDLDPSLPHEGVSTEVAVDPVLLIPESLLQW</sequence>
<evidence type="ECO:0000256" key="1">
    <source>
        <dbReference type="SAM" id="MobiDB-lite"/>
    </source>
</evidence>
<dbReference type="AlphaFoldDB" id="A0A0R3TBZ1"/>
<gene>
    <name evidence="2" type="ORF">HNAJ_LOCUS4578</name>
</gene>
<feature type="compositionally biased region" description="Basic and acidic residues" evidence="1">
    <location>
        <begin position="78"/>
        <end position="95"/>
    </location>
</feature>
<reference evidence="4" key="1">
    <citation type="submission" date="2017-02" db="UniProtKB">
        <authorList>
            <consortium name="WormBaseParasite"/>
        </authorList>
    </citation>
    <scope>IDENTIFICATION</scope>
</reference>
<reference evidence="2 3" key="2">
    <citation type="submission" date="2018-11" db="EMBL/GenBank/DDBJ databases">
        <authorList>
            <consortium name="Pathogen Informatics"/>
        </authorList>
    </citation>
    <scope>NUCLEOTIDE SEQUENCE [LARGE SCALE GENOMIC DNA]</scope>
</reference>
<feature type="region of interest" description="Disordered" evidence="1">
    <location>
        <begin position="78"/>
        <end position="102"/>
    </location>
</feature>
<dbReference type="EMBL" id="UZAE01003329">
    <property type="protein sequence ID" value="VDO00438.1"/>
    <property type="molecule type" value="Genomic_DNA"/>
</dbReference>
<name>A0A0R3TBZ1_RODNA</name>
<proteinExistence type="predicted"/>
<organism evidence="4">
    <name type="scientific">Rodentolepis nana</name>
    <name type="common">Dwarf tapeworm</name>
    <name type="synonym">Hymenolepis nana</name>
    <dbReference type="NCBI Taxonomy" id="102285"/>
    <lineage>
        <taxon>Eukaryota</taxon>
        <taxon>Metazoa</taxon>
        <taxon>Spiralia</taxon>
        <taxon>Lophotrochozoa</taxon>
        <taxon>Platyhelminthes</taxon>
        <taxon>Cestoda</taxon>
        <taxon>Eucestoda</taxon>
        <taxon>Cyclophyllidea</taxon>
        <taxon>Hymenolepididae</taxon>
        <taxon>Rodentolepis</taxon>
    </lineage>
</organism>
<evidence type="ECO:0000313" key="2">
    <source>
        <dbReference type="EMBL" id="VDO00438.1"/>
    </source>
</evidence>
<evidence type="ECO:0000313" key="3">
    <source>
        <dbReference type="Proteomes" id="UP000278807"/>
    </source>
</evidence>
<keyword evidence="3" id="KW-1185">Reference proteome</keyword>
<accession>A0A0R3TBZ1</accession>
<dbReference type="Proteomes" id="UP000278807">
    <property type="component" value="Unassembled WGS sequence"/>
</dbReference>
<protein>
    <submittedName>
        <fullName evidence="2 4">Uncharacterized protein</fullName>
    </submittedName>
</protein>
<evidence type="ECO:0000313" key="4">
    <source>
        <dbReference type="WBParaSite" id="HNAJ_0000458001-mRNA-1"/>
    </source>
</evidence>
<dbReference type="WBParaSite" id="HNAJ_0000458001-mRNA-1">
    <property type="protein sequence ID" value="HNAJ_0000458001-mRNA-1"/>
    <property type="gene ID" value="HNAJ_0000458001"/>
</dbReference>